<dbReference type="SUPFAM" id="SSF51110">
    <property type="entry name" value="alpha-D-mannose-specific plant lectins"/>
    <property type="match status" value="1"/>
</dbReference>
<dbReference type="AlphaFoldDB" id="A0AAQ3QP01"/>
<sequence>MGSNRSIAGCYSFLFFLIIPTSIIILSDATDTLLPSQSLSDGQTLISANKTFEFGFFSPSNSSNRYVGIWYHKVPQQTVVWVANRDNPLSDTSGLLTFNKYGDLILLDGMKSSFKVAINFGTHNASVNILDSGNLILRSLANSSMIVWQSFDDPTDTFLPGMKLGLIGQQNRLLTSWKSYDDPARGDFSFGLNPTGEQQVFIWKRGMIFSTCRALNGEIFNTSDSNTEFKFAHEQDGEYFSYSVKEDSAVVRFIMSTSSQLQQLRWLESEETWTILFREPPLSCSEHNLCGAFGVCNELRPSICECLPGFQPAAPQDWFNGRRDGRCFRNNSLQCESGEKPDRFLKVPHINYSNADDADKLDASSAEECESACSRNCSCTAFAFSTGCLLWQGDLTNLVQIDGAGDSTVGTLYIRLAAADLQGKKGKLLPIVASVTVAITLVLCCLLVYTLWTRRHRGRGIKRFQEQKSLLFSLSNDVSFEIGESERVAVFLSFHFSEIEKGQLGDGQEIAVKRLSTSSGQGLIEFRNEIILIAKLQHRNLAWQLWKEGRWSELMDPSLGDGCAAGEVSRCIHVALMCVQENAGDRPKISDVITMLSSDNVALPGPKQPAFFFTVTTITEADHSSNLDIDCSLNYMTITNSEGR</sequence>
<protein>
    <recommendedName>
        <fullName evidence="8">Non-specific serine/threonine protein kinase</fullName>
    </recommendedName>
</protein>
<reference evidence="6 7" key="1">
    <citation type="submission" date="2023-10" db="EMBL/GenBank/DDBJ databases">
        <title>Chromosome-scale genome assembly provides insights into flower coloration mechanisms of Canna indica.</title>
        <authorList>
            <person name="Li C."/>
        </authorList>
    </citation>
    <scope>NUCLEOTIDE SEQUENCE [LARGE SCALE GENOMIC DNA]</scope>
    <source>
        <tissue evidence="6">Flower</tissue>
    </source>
</reference>
<dbReference type="SMART" id="SM00108">
    <property type="entry name" value="B_lectin"/>
    <property type="match status" value="1"/>
</dbReference>
<feature type="domain" description="Apple" evidence="5">
    <location>
        <begin position="335"/>
        <end position="417"/>
    </location>
</feature>
<dbReference type="CDD" id="cd01098">
    <property type="entry name" value="PAN_AP_plant"/>
    <property type="match status" value="1"/>
</dbReference>
<keyword evidence="1" id="KW-0732">Signal</keyword>
<organism evidence="6 7">
    <name type="scientific">Canna indica</name>
    <name type="common">Indian-shot</name>
    <dbReference type="NCBI Taxonomy" id="4628"/>
    <lineage>
        <taxon>Eukaryota</taxon>
        <taxon>Viridiplantae</taxon>
        <taxon>Streptophyta</taxon>
        <taxon>Embryophyta</taxon>
        <taxon>Tracheophyta</taxon>
        <taxon>Spermatophyta</taxon>
        <taxon>Magnoliopsida</taxon>
        <taxon>Liliopsida</taxon>
        <taxon>Zingiberales</taxon>
        <taxon>Cannaceae</taxon>
        <taxon>Canna</taxon>
    </lineage>
</organism>
<evidence type="ECO:0000256" key="3">
    <source>
        <dbReference type="SAM" id="Phobius"/>
    </source>
</evidence>
<dbReference type="Pfam" id="PF00954">
    <property type="entry name" value="S_locus_glycop"/>
    <property type="match status" value="1"/>
</dbReference>
<proteinExistence type="predicted"/>
<evidence type="ECO:0000256" key="1">
    <source>
        <dbReference type="ARBA" id="ARBA00022729"/>
    </source>
</evidence>
<dbReference type="InterPro" id="IPR011009">
    <property type="entry name" value="Kinase-like_dom_sf"/>
</dbReference>
<feature type="transmembrane region" description="Helical" evidence="3">
    <location>
        <begin position="428"/>
        <end position="452"/>
    </location>
</feature>
<evidence type="ECO:0000313" key="7">
    <source>
        <dbReference type="Proteomes" id="UP001327560"/>
    </source>
</evidence>
<dbReference type="InterPro" id="IPR003609">
    <property type="entry name" value="Pan_app"/>
</dbReference>
<evidence type="ECO:0000259" key="4">
    <source>
        <dbReference type="PROSITE" id="PS50927"/>
    </source>
</evidence>
<feature type="transmembrane region" description="Helical" evidence="3">
    <location>
        <begin position="7"/>
        <end position="26"/>
    </location>
</feature>
<dbReference type="GO" id="GO:0048544">
    <property type="term" value="P:recognition of pollen"/>
    <property type="evidence" value="ECO:0007669"/>
    <property type="project" value="InterPro"/>
</dbReference>
<dbReference type="Gene3D" id="3.50.4.10">
    <property type="entry name" value="Hepatocyte Growth Factor"/>
    <property type="match status" value="1"/>
</dbReference>
<dbReference type="CDD" id="cd00028">
    <property type="entry name" value="B_lectin"/>
    <property type="match status" value="1"/>
</dbReference>
<keyword evidence="3" id="KW-0812">Transmembrane</keyword>
<dbReference type="Proteomes" id="UP001327560">
    <property type="component" value="Chromosome 7"/>
</dbReference>
<dbReference type="PROSITE" id="PS50948">
    <property type="entry name" value="PAN"/>
    <property type="match status" value="1"/>
</dbReference>
<evidence type="ECO:0000256" key="2">
    <source>
        <dbReference type="ARBA" id="ARBA00023157"/>
    </source>
</evidence>
<dbReference type="Gene3D" id="3.30.200.20">
    <property type="entry name" value="Phosphorylase Kinase, domain 1"/>
    <property type="match status" value="1"/>
</dbReference>
<evidence type="ECO:0000313" key="6">
    <source>
        <dbReference type="EMBL" id="WOL15090.1"/>
    </source>
</evidence>
<gene>
    <name evidence="6" type="ORF">Cni_G23871</name>
</gene>
<name>A0AAQ3QP01_9LILI</name>
<keyword evidence="2" id="KW-1015">Disulfide bond</keyword>
<dbReference type="InterPro" id="IPR036426">
    <property type="entry name" value="Bulb-type_lectin_dom_sf"/>
</dbReference>
<dbReference type="SMART" id="SM00473">
    <property type="entry name" value="PAN_AP"/>
    <property type="match status" value="1"/>
</dbReference>
<dbReference type="Gene3D" id="2.90.10.10">
    <property type="entry name" value="Bulb-type lectin domain"/>
    <property type="match status" value="1"/>
</dbReference>
<dbReference type="EMBL" id="CP136896">
    <property type="protein sequence ID" value="WOL15090.1"/>
    <property type="molecule type" value="Genomic_DNA"/>
</dbReference>
<dbReference type="InterPro" id="IPR000858">
    <property type="entry name" value="S_locus_glycoprot_dom"/>
</dbReference>
<keyword evidence="7" id="KW-1185">Reference proteome</keyword>
<keyword evidence="3" id="KW-1133">Transmembrane helix</keyword>
<evidence type="ECO:0000259" key="5">
    <source>
        <dbReference type="PROSITE" id="PS50948"/>
    </source>
</evidence>
<dbReference type="PROSITE" id="PS50927">
    <property type="entry name" value="BULB_LECTIN"/>
    <property type="match status" value="1"/>
</dbReference>
<evidence type="ECO:0008006" key="8">
    <source>
        <dbReference type="Google" id="ProtNLM"/>
    </source>
</evidence>
<dbReference type="Pfam" id="PF01453">
    <property type="entry name" value="B_lectin"/>
    <property type="match status" value="1"/>
</dbReference>
<dbReference type="Pfam" id="PF08276">
    <property type="entry name" value="PAN_2"/>
    <property type="match status" value="1"/>
</dbReference>
<dbReference type="GO" id="GO:0051707">
    <property type="term" value="P:response to other organism"/>
    <property type="evidence" value="ECO:0007669"/>
    <property type="project" value="UniProtKB-ARBA"/>
</dbReference>
<dbReference type="FunFam" id="2.90.10.10:FF:000005">
    <property type="entry name" value="G-type lectin S-receptor-like serine/threonine-protein kinase"/>
    <property type="match status" value="1"/>
</dbReference>
<dbReference type="PANTHER" id="PTHR32444:SF247">
    <property type="entry name" value="OS01G0958200 PROTEIN"/>
    <property type="match status" value="1"/>
</dbReference>
<dbReference type="SUPFAM" id="SSF56112">
    <property type="entry name" value="Protein kinase-like (PK-like)"/>
    <property type="match status" value="1"/>
</dbReference>
<keyword evidence="3" id="KW-0472">Membrane</keyword>
<accession>A0AAQ3QP01</accession>
<dbReference type="InterPro" id="IPR001480">
    <property type="entry name" value="Bulb-type_lectin_dom"/>
</dbReference>
<dbReference type="PANTHER" id="PTHR32444">
    <property type="entry name" value="BULB-TYPE LECTIN DOMAIN-CONTAINING PROTEIN"/>
    <property type="match status" value="1"/>
</dbReference>
<feature type="domain" description="Bulb-type lectin" evidence="4">
    <location>
        <begin position="30"/>
        <end position="150"/>
    </location>
</feature>